<dbReference type="AlphaFoldDB" id="N8QD78"/>
<dbReference type="OrthoDB" id="7107777at2"/>
<dbReference type="RefSeq" id="WP_004648227.1">
    <property type="nucleotide sequence ID" value="NZ_KB849164.1"/>
</dbReference>
<organism evidence="1 2">
    <name type="scientific">Acinetobacter bohemicus ANC 3994</name>
    <dbReference type="NCBI Taxonomy" id="1217715"/>
    <lineage>
        <taxon>Bacteria</taxon>
        <taxon>Pseudomonadati</taxon>
        <taxon>Pseudomonadota</taxon>
        <taxon>Gammaproteobacteria</taxon>
        <taxon>Moraxellales</taxon>
        <taxon>Moraxellaceae</taxon>
        <taxon>Acinetobacter</taxon>
    </lineage>
</organism>
<dbReference type="Proteomes" id="UP000013086">
    <property type="component" value="Unassembled WGS sequence"/>
</dbReference>
<dbReference type="EMBL" id="APOH01000013">
    <property type="protein sequence ID" value="ENU19847.1"/>
    <property type="molecule type" value="Genomic_DNA"/>
</dbReference>
<gene>
    <name evidence="1" type="ORF">F994_01785</name>
</gene>
<dbReference type="PATRIC" id="fig|1217715.3.peg.1741"/>
<accession>N8QD78</accession>
<evidence type="ECO:0000313" key="1">
    <source>
        <dbReference type="EMBL" id="ENU19847.1"/>
    </source>
</evidence>
<evidence type="ECO:0000313" key="2">
    <source>
        <dbReference type="Proteomes" id="UP000013086"/>
    </source>
</evidence>
<reference evidence="1 2" key="1">
    <citation type="submission" date="2013-02" db="EMBL/GenBank/DDBJ databases">
        <title>The Genome Sequence of Acinetobacter sp. ANC 3994.</title>
        <authorList>
            <consortium name="The Broad Institute Genome Sequencing Platform"/>
            <consortium name="The Broad Institute Genome Sequencing Center for Infectious Disease"/>
            <person name="Cerqueira G."/>
            <person name="Feldgarden M."/>
            <person name="Courvalin P."/>
            <person name="Perichon B."/>
            <person name="Grillot-Courvalin C."/>
            <person name="Clermont D."/>
            <person name="Rocha E."/>
            <person name="Yoon E.-J."/>
            <person name="Nemec A."/>
            <person name="Walker B."/>
            <person name="Young S.K."/>
            <person name="Zeng Q."/>
            <person name="Gargeya S."/>
            <person name="Fitzgerald M."/>
            <person name="Haas B."/>
            <person name="Abouelleil A."/>
            <person name="Alvarado L."/>
            <person name="Arachchi H.M."/>
            <person name="Berlin A.M."/>
            <person name="Chapman S.B."/>
            <person name="Dewar J."/>
            <person name="Goldberg J."/>
            <person name="Griggs A."/>
            <person name="Gujja S."/>
            <person name="Hansen M."/>
            <person name="Howarth C."/>
            <person name="Imamovic A."/>
            <person name="Larimer J."/>
            <person name="McCowan C."/>
            <person name="Murphy C."/>
            <person name="Neiman D."/>
            <person name="Pearson M."/>
            <person name="Priest M."/>
            <person name="Roberts A."/>
            <person name="Saif S."/>
            <person name="Shea T."/>
            <person name="Sisk P."/>
            <person name="Sykes S."/>
            <person name="Wortman J."/>
            <person name="Nusbaum C."/>
            <person name="Birren B."/>
        </authorList>
    </citation>
    <scope>NUCLEOTIDE SEQUENCE [LARGE SCALE GENOMIC DNA]</scope>
    <source>
        <strain evidence="1 2">ANC 3994</strain>
    </source>
</reference>
<proteinExistence type="predicted"/>
<name>N8QD78_9GAMM</name>
<protein>
    <submittedName>
        <fullName evidence="1">Uncharacterized protein</fullName>
    </submittedName>
</protein>
<sequence length="295" mass="34411">MLETRERLINDWKNFGINVFEESIWSSSVQSDCLPKVREFLSSNGFKYVDISIVRPPDNSSERMKFRTHYDENNQCFSTNYGISIPALSNNLKLTVGLEQAIENQECQDKTLRIINTLRLIFGVPVARELMLVTHFNSENFENAGVSSELGYASPFDIQSLNFYDEIEFSKLRNVPIDALILLDKAFQQKFPKERFVLMWVSFEAIINSIYVSDSNGGKRVKYFKEELKSNIVNDEVYRLFKLRCTVFKESKFEHKQFDEENWSLYAALQLAIMEDCPQRAAFLRGYEKTIIERS</sequence>
<comment type="caution">
    <text evidence="1">The sequence shown here is derived from an EMBL/GenBank/DDBJ whole genome shotgun (WGS) entry which is preliminary data.</text>
</comment>
<dbReference type="HOGENOM" id="CLU_942068_0_0_6"/>